<dbReference type="Proteomes" id="UP000317715">
    <property type="component" value="Unassembled WGS sequence"/>
</dbReference>
<feature type="transmembrane region" description="Helical" evidence="5">
    <location>
        <begin position="41"/>
        <end position="63"/>
    </location>
</feature>
<organism evidence="7 8">
    <name type="scientific">Paenarthrobacter aurescens</name>
    <name type="common">Arthrobacter aurescens</name>
    <dbReference type="NCBI Taxonomy" id="43663"/>
    <lineage>
        <taxon>Bacteria</taxon>
        <taxon>Bacillati</taxon>
        <taxon>Actinomycetota</taxon>
        <taxon>Actinomycetes</taxon>
        <taxon>Micrococcales</taxon>
        <taxon>Micrococcaceae</taxon>
        <taxon>Paenarthrobacter</taxon>
    </lineage>
</organism>
<accession>A0A4Y3NND1</accession>
<feature type="transmembrane region" description="Helical" evidence="5">
    <location>
        <begin position="217"/>
        <end position="238"/>
    </location>
</feature>
<evidence type="ECO:0000256" key="4">
    <source>
        <dbReference type="ARBA" id="ARBA00023136"/>
    </source>
</evidence>
<keyword evidence="8" id="KW-1185">Reference proteome</keyword>
<dbReference type="Pfam" id="PF07690">
    <property type="entry name" value="MFS_1"/>
    <property type="match status" value="1"/>
</dbReference>
<dbReference type="InterPro" id="IPR053160">
    <property type="entry name" value="MFS_DHA3_Transporter"/>
</dbReference>
<evidence type="ECO:0000259" key="6">
    <source>
        <dbReference type="PROSITE" id="PS50850"/>
    </source>
</evidence>
<keyword evidence="4 5" id="KW-0472">Membrane</keyword>
<dbReference type="InterPro" id="IPR036259">
    <property type="entry name" value="MFS_trans_sf"/>
</dbReference>
<evidence type="ECO:0000256" key="5">
    <source>
        <dbReference type="SAM" id="Phobius"/>
    </source>
</evidence>
<evidence type="ECO:0000256" key="1">
    <source>
        <dbReference type="ARBA" id="ARBA00004651"/>
    </source>
</evidence>
<evidence type="ECO:0000256" key="2">
    <source>
        <dbReference type="ARBA" id="ARBA00022692"/>
    </source>
</evidence>
<feature type="transmembrane region" description="Helical" evidence="5">
    <location>
        <begin position="250"/>
        <end position="270"/>
    </location>
</feature>
<feature type="transmembrane region" description="Helical" evidence="5">
    <location>
        <begin position="277"/>
        <end position="295"/>
    </location>
</feature>
<dbReference type="AlphaFoldDB" id="A0A4Y3NND1"/>
<dbReference type="GO" id="GO:0022857">
    <property type="term" value="F:transmembrane transporter activity"/>
    <property type="evidence" value="ECO:0007669"/>
    <property type="project" value="InterPro"/>
</dbReference>
<name>A0A4Y3NND1_PAEAU</name>
<gene>
    <name evidence="7" type="ORF">AAU01_33130</name>
</gene>
<sequence length="396" mass="43366">MLTKQIRSYFAVNAIQNFGRVLPQAILTPVLVGKGLDFSEIILVQVAFTIATLLFEFPFGVLADRTSKTFVYVLSIALTLSSYLVVFFGAGFWVMCLAWVIYGASSAAQSSTLDYYFAERLRSEESALKRFYSSDQNVMLATSILAALCSTFLYDEFGDRIYLISAVFFALSIAVGIVLLPKDTSPASHDEDQSDKPGDFRLELVSGLRFAMKDSRIVLAILLLAITEFAVNPFFHLWQMILLDSRFDASTFGLFFVAFQLVNVLANYVFSRFHRHQWHNFVVLGLLLIIGVVSTTAEDGVVLAVMLLILPLPLFIYLGSLHTTLQSAIPSKVMSTIGSLSGTVTAVAGLLSLGLASLLMSFLTPQVTMGASLILFSIVSAALIRKFSSQPAEVSA</sequence>
<dbReference type="PROSITE" id="PS50850">
    <property type="entry name" value="MFS"/>
    <property type="match status" value="1"/>
</dbReference>
<dbReference type="OrthoDB" id="350307at2"/>
<dbReference type="CDD" id="cd06174">
    <property type="entry name" value="MFS"/>
    <property type="match status" value="1"/>
</dbReference>
<dbReference type="Gene3D" id="1.20.1250.20">
    <property type="entry name" value="MFS general substrate transporter like domains"/>
    <property type="match status" value="1"/>
</dbReference>
<dbReference type="InterPro" id="IPR011701">
    <property type="entry name" value="MFS"/>
</dbReference>
<feature type="transmembrane region" description="Helical" evidence="5">
    <location>
        <begin position="333"/>
        <end position="360"/>
    </location>
</feature>
<keyword evidence="3 5" id="KW-1133">Transmembrane helix</keyword>
<dbReference type="EMBL" id="BJMD01000022">
    <property type="protein sequence ID" value="GEB20558.1"/>
    <property type="molecule type" value="Genomic_DNA"/>
</dbReference>
<evidence type="ECO:0000256" key="3">
    <source>
        <dbReference type="ARBA" id="ARBA00022989"/>
    </source>
</evidence>
<proteinExistence type="predicted"/>
<dbReference type="GeneID" id="97300080"/>
<comment type="subcellular location">
    <subcellularLocation>
        <location evidence="1">Cell membrane</location>
        <topology evidence="1">Multi-pass membrane protein</topology>
    </subcellularLocation>
</comment>
<reference evidence="7 8" key="1">
    <citation type="submission" date="2019-06" db="EMBL/GenBank/DDBJ databases">
        <title>Whole genome shotgun sequence of Paenarthrobacter aurescens NBRC 12136.</title>
        <authorList>
            <person name="Hosoyama A."/>
            <person name="Uohara A."/>
            <person name="Ohji S."/>
            <person name="Ichikawa N."/>
        </authorList>
    </citation>
    <scope>NUCLEOTIDE SEQUENCE [LARGE SCALE GENOMIC DNA]</scope>
    <source>
        <strain evidence="7 8">NBRC 12136</strain>
    </source>
</reference>
<feature type="transmembrane region" description="Helical" evidence="5">
    <location>
        <begin position="70"/>
        <end position="93"/>
    </location>
</feature>
<feature type="transmembrane region" description="Helical" evidence="5">
    <location>
        <begin position="160"/>
        <end position="180"/>
    </location>
</feature>
<dbReference type="GO" id="GO:0005886">
    <property type="term" value="C:plasma membrane"/>
    <property type="evidence" value="ECO:0007669"/>
    <property type="project" value="UniProtKB-SubCell"/>
</dbReference>
<evidence type="ECO:0000313" key="8">
    <source>
        <dbReference type="Proteomes" id="UP000317715"/>
    </source>
</evidence>
<feature type="domain" description="Major facilitator superfamily (MFS) profile" evidence="6">
    <location>
        <begin position="1"/>
        <end position="388"/>
    </location>
</feature>
<protein>
    <recommendedName>
        <fullName evidence="6">Major facilitator superfamily (MFS) profile domain-containing protein</fullName>
    </recommendedName>
</protein>
<dbReference type="RefSeq" id="WP_141285415.1">
    <property type="nucleotide sequence ID" value="NZ_BAAAWK010000001.1"/>
</dbReference>
<keyword evidence="2 5" id="KW-0812">Transmembrane</keyword>
<dbReference type="PANTHER" id="PTHR23530:SF1">
    <property type="entry name" value="PERMEASE, MAJOR FACILITATOR SUPERFAMILY-RELATED"/>
    <property type="match status" value="1"/>
</dbReference>
<evidence type="ECO:0000313" key="7">
    <source>
        <dbReference type="EMBL" id="GEB20558.1"/>
    </source>
</evidence>
<feature type="transmembrane region" description="Helical" evidence="5">
    <location>
        <begin position="366"/>
        <end position="384"/>
    </location>
</feature>
<dbReference type="PANTHER" id="PTHR23530">
    <property type="entry name" value="TRANSPORT PROTEIN-RELATED"/>
    <property type="match status" value="1"/>
</dbReference>
<feature type="transmembrane region" description="Helical" evidence="5">
    <location>
        <begin position="301"/>
        <end position="321"/>
    </location>
</feature>
<dbReference type="InterPro" id="IPR020846">
    <property type="entry name" value="MFS_dom"/>
</dbReference>
<comment type="caution">
    <text evidence="7">The sequence shown here is derived from an EMBL/GenBank/DDBJ whole genome shotgun (WGS) entry which is preliminary data.</text>
</comment>
<dbReference type="SUPFAM" id="SSF103473">
    <property type="entry name" value="MFS general substrate transporter"/>
    <property type="match status" value="1"/>
</dbReference>